<proteinExistence type="inferred from homology"/>
<name>A0AAE1HIG4_9NEOP</name>
<reference evidence="2" key="2">
    <citation type="journal article" date="2023" name="BMC Genomics">
        <title>Pest status, molecular evolution, and epigenetic factors derived from the genome assembly of Frankliniella fusca, a thysanopteran phytovirus vector.</title>
        <authorList>
            <person name="Catto M.A."/>
            <person name="Labadie P.E."/>
            <person name="Jacobson A.L."/>
            <person name="Kennedy G.G."/>
            <person name="Srinivasan R."/>
            <person name="Hunt B.G."/>
        </authorList>
    </citation>
    <scope>NUCLEOTIDE SEQUENCE</scope>
    <source>
        <strain evidence="2">PL_HMW_Pooled</strain>
    </source>
</reference>
<dbReference type="EMBL" id="JAHWGI010001056">
    <property type="protein sequence ID" value="KAK3921882.1"/>
    <property type="molecule type" value="Genomic_DNA"/>
</dbReference>
<keyword evidence="3" id="KW-1185">Reference proteome</keyword>
<dbReference type="PANTHER" id="PTHR21255">
    <property type="entry name" value="T-COMPLEX-ASSOCIATED-TESTIS-EXPRESSED 1/ DYNEIN LIGHT CHAIN"/>
    <property type="match status" value="1"/>
</dbReference>
<dbReference type="GO" id="GO:0005737">
    <property type="term" value="C:cytoplasm"/>
    <property type="evidence" value="ECO:0007669"/>
    <property type="project" value="TreeGrafter"/>
</dbReference>
<dbReference type="GO" id="GO:0005868">
    <property type="term" value="C:cytoplasmic dynein complex"/>
    <property type="evidence" value="ECO:0007669"/>
    <property type="project" value="TreeGrafter"/>
</dbReference>
<comment type="similarity">
    <text evidence="1">Belongs to the dynein light chain Tctex-type family.</text>
</comment>
<feature type="non-terminal residue" evidence="2">
    <location>
        <position position="1"/>
    </location>
</feature>
<dbReference type="CDD" id="cd21459">
    <property type="entry name" value="DLC-like_TCTEX1D2"/>
    <property type="match status" value="1"/>
</dbReference>
<dbReference type="GO" id="GO:0045505">
    <property type="term" value="F:dynein intermediate chain binding"/>
    <property type="evidence" value="ECO:0007669"/>
    <property type="project" value="TreeGrafter"/>
</dbReference>
<evidence type="ECO:0000256" key="1">
    <source>
        <dbReference type="ARBA" id="ARBA00005361"/>
    </source>
</evidence>
<dbReference type="Pfam" id="PF03645">
    <property type="entry name" value="Tctex-1"/>
    <property type="match status" value="1"/>
</dbReference>
<evidence type="ECO:0000313" key="2">
    <source>
        <dbReference type="EMBL" id="KAK3921882.1"/>
    </source>
</evidence>
<protein>
    <submittedName>
        <fullName evidence="2">Tctex1 domain-containing protein 2</fullName>
    </submittedName>
</protein>
<dbReference type="InterPro" id="IPR005334">
    <property type="entry name" value="Tctex-1-like"/>
</dbReference>
<dbReference type="FunFam" id="3.30.1140.40:FF:000003">
    <property type="entry name" value="tctex1 domain-containing protein 2"/>
    <property type="match status" value="1"/>
</dbReference>
<reference evidence="2" key="1">
    <citation type="submission" date="2021-07" db="EMBL/GenBank/DDBJ databases">
        <authorList>
            <person name="Catto M.A."/>
            <person name="Jacobson A."/>
            <person name="Kennedy G."/>
            <person name="Labadie P."/>
            <person name="Hunt B.G."/>
            <person name="Srinivasan R."/>
        </authorList>
    </citation>
    <scope>NUCLEOTIDE SEQUENCE</scope>
    <source>
        <strain evidence="2">PL_HMW_Pooled</strain>
        <tissue evidence="2">Head</tissue>
    </source>
</reference>
<dbReference type="Gene3D" id="3.30.1140.40">
    <property type="entry name" value="Tctex-1"/>
    <property type="match status" value="1"/>
</dbReference>
<sequence>DFKMLGDRNYSTEKLDADNLDHQQGGSASQQSFQIRPHLVDKFRPGATKEVIQSVLSEQLSGKVYANENIDDLTKEIAKLVLERVKGLNFQRYKLLVQVVLGEQRGAGVKMGARCMWDSDADSYASAEFENDSLFCVVTVFAVFVY</sequence>
<accession>A0AAE1HIG4</accession>
<dbReference type="InterPro" id="IPR038586">
    <property type="entry name" value="Tctex-1-like_sf"/>
</dbReference>
<dbReference type="Proteomes" id="UP001219518">
    <property type="component" value="Unassembled WGS sequence"/>
</dbReference>
<comment type="caution">
    <text evidence="2">The sequence shown here is derived from an EMBL/GenBank/DDBJ whole genome shotgun (WGS) entry which is preliminary data.</text>
</comment>
<organism evidence="2 3">
    <name type="scientific">Frankliniella fusca</name>
    <dbReference type="NCBI Taxonomy" id="407009"/>
    <lineage>
        <taxon>Eukaryota</taxon>
        <taxon>Metazoa</taxon>
        <taxon>Ecdysozoa</taxon>
        <taxon>Arthropoda</taxon>
        <taxon>Hexapoda</taxon>
        <taxon>Insecta</taxon>
        <taxon>Pterygota</taxon>
        <taxon>Neoptera</taxon>
        <taxon>Paraneoptera</taxon>
        <taxon>Thysanoptera</taxon>
        <taxon>Terebrantia</taxon>
        <taxon>Thripoidea</taxon>
        <taxon>Thripidae</taxon>
        <taxon>Frankliniella</taxon>
    </lineage>
</organism>
<evidence type="ECO:0000313" key="3">
    <source>
        <dbReference type="Proteomes" id="UP001219518"/>
    </source>
</evidence>
<dbReference type="PANTHER" id="PTHR21255:SF7">
    <property type="entry name" value="DYNEIN LIGHT CHAIN TCTEX-TYPE PROTEIN 2B"/>
    <property type="match status" value="1"/>
</dbReference>
<dbReference type="GO" id="GO:0007018">
    <property type="term" value="P:microtubule-based movement"/>
    <property type="evidence" value="ECO:0007669"/>
    <property type="project" value="TreeGrafter"/>
</dbReference>
<dbReference type="AlphaFoldDB" id="A0AAE1HIG4"/>
<gene>
    <name evidence="2" type="ORF">KUF71_011058</name>
</gene>